<dbReference type="Proteomes" id="UP000318878">
    <property type="component" value="Unassembled WGS sequence"/>
</dbReference>
<dbReference type="OrthoDB" id="9815750at2"/>
<dbReference type="PANTHER" id="PTHR43047">
    <property type="entry name" value="TWO-COMPONENT HISTIDINE PROTEIN KINASE"/>
    <property type="match status" value="1"/>
</dbReference>
<dbReference type="InterPro" id="IPR003594">
    <property type="entry name" value="HATPase_dom"/>
</dbReference>
<evidence type="ECO:0000313" key="6">
    <source>
        <dbReference type="EMBL" id="TWT39382.1"/>
    </source>
</evidence>
<comment type="caution">
    <text evidence="6">The sequence shown here is derived from an EMBL/GenBank/DDBJ whole genome shotgun (WGS) entry which is preliminary data.</text>
</comment>
<dbReference type="PROSITE" id="PS50109">
    <property type="entry name" value="HIS_KIN"/>
    <property type="match status" value="1"/>
</dbReference>
<dbReference type="GO" id="GO:0004673">
    <property type="term" value="F:protein histidine kinase activity"/>
    <property type="evidence" value="ECO:0007669"/>
    <property type="project" value="UniProtKB-EC"/>
</dbReference>
<dbReference type="EMBL" id="SJPF01000001">
    <property type="protein sequence ID" value="TWT39382.1"/>
    <property type="molecule type" value="Genomic_DNA"/>
</dbReference>
<accession>A0A5C5VP11</accession>
<dbReference type="InterPro" id="IPR004358">
    <property type="entry name" value="Sig_transdc_His_kin-like_C"/>
</dbReference>
<name>A0A5C5VP11_9BACT</name>
<feature type="domain" description="Histidine kinase" evidence="5">
    <location>
        <begin position="1"/>
        <end position="77"/>
    </location>
</feature>
<proteinExistence type="predicted"/>
<dbReference type="SUPFAM" id="SSF55874">
    <property type="entry name" value="ATPase domain of HSP90 chaperone/DNA topoisomerase II/histidine kinase"/>
    <property type="match status" value="1"/>
</dbReference>
<dbReference type="PRINTS" id="PR00344">
    <property type="entry name" value="BCTRLSENSOR"/>
</dbReference>
<comment type="catalytic activity">
    <reaction evidence="1">
        <text>ATP + protein L-histidine = ADP + protein N-phospho-L-histidine.</text>
        <dbReference type="EC" id="2.7.13.3"/>
    </reaction>
</comment>
<evidence type="ECO:0000313" key="7">
    <source>
        <dbReference type="Proteomes" id="UP000318878"/>
    </source>
</evidence>
<sequence>MLRFRVTDTGPGIENEKLETIFEPFVQADNTTSRSYGGAGLGLPISRRLAELMGGTLIVESALGKGSSFTLSVPVGDIEGIPFVESIDECMTSQSKPTHEFSTRLDANVLLVEDSRDAELLVRLASGSRYADSASMISSSWAAIIG</sequence>
<gene>
    <name evidence="6" type="primary">luxQ_2</name>
    <name evidence="6" type="ORF">Enr8_10810</name>
</gene>
<protein>
    <recommendedName>
        <fullName evidence="2">histidine kinase</fullName>
        <ecNumber evidence="2">2.7.13.3</ecNumber>
    </recommendedName>
</protein>
<keyword evidence="4 6" id="KW-0418">Kinase</keyword>
<evidence type="ECO:0000256" key="1">
    <source>
        <dbReference type="ARBA" id="ARBA00000085"/>
    </source>
</evidence>
<dbReference type="SMART" id="SM00387">
    <property type="entry name" value="HATPase_c"/>
    <property type="match status" value="1"/>
</dbReference>
<dbReference type="Pfam" id="PF02518">
    <property type="entry name" value="HATPase_c"/>
    <property type="match status" value="1"/>
</dbReference>
<dbReference type="InterPro" id="IPR005467">
    <property type="entry name" value="His_kinase_dom"/>
</dbReference>
<evidence type="ECO:0000256" key="4">
    <source>
        <dbReference type="ARBA" id="ARBA00022777"/>
    </source>
</evidence>
<dbReference type="EC" id="2.7.13.3" evidence="2"/>
<organism evidence="6 7">
    <name type="scientific">Blastopirellula retiformator</name>
    <dbReference type="NCBI Taxonomy" id="2527970"/>
    <lineage>
        <taxon>Bacteria</taxon>
        <taxon>Pseudomonadati</taxon>
        <taxon>Planctomycetota</taxon>
        <taxon>Planctomycetia</taxon>
        <taxon>Pirellulales</taxon>
        <taxon>Pirellulaceae</taxon>
        <taxon>Blastopirellula</taxon>
    </lineage>
</organism>
<evidence type="ECO:0000256" key="3">
    <source>
        <dbReference type="ARBA" id="ARBA00022679"/>
    </source>
</evidence>
<keyword evidence="7" id="KW-1185">Reference proteome</keyword>
<dbReference type="Gene3D" id="3.30.565.10">
    <property type="entry name" value="Histidine kinase-like ATPase, C-terminal domain"/>
    <property type="match status" value="1"/>
</dbReference>
<reference evidence="6 7" key="1">
    <citation type="submission" date="2019-02" db="EMBL/GenBank/DDBJ databases">
        <title>Deep-cultivation of Planctomycetes and their phenomic and genomic characterization uncovers novel biology.</title>
        <authorList>
            <person name="Wiegand S."/>
            <person name="Jogler M."/>
            <person name="Boedeker C."/>
            <person name="Pinto D."/>
            <person name="Vollmers J."/>
            <person name="Rivas-Marin E."/>
            <person name="Kohn T."/>
            <person name="Peeters S.H."/>
            <person name="Heuer A."/>
            <person name="Rast P."/>
            <person name="Oberbeckmann S."/>
            <person name="Bunk B."/>
            <person name="Jeske O."/>
            <person name="Meyerdierks A."/>
            <person name="Storesund J.E."/>
            <person name="Kallscheuer N."/>
            <person name="Luecker S."/>
            <person name="Lage O.M."/>
            <person name="Pohl T."/>
            <person name="Merkel B.J."/>
            <person name="Hornburger P."/>
            <person name="Mueller R.-W."/>
            <person name="Bruemmer F."/>
            <person name="Labrenz M."/>
            <person name="Spormann A.M."/>
            <person name="Op Den Camp H."/>
            <person name="Overmann J."/>
            <person name="Amann R."/>
            <person name="Jetten M.S.M."/>
            <person name="Mascher T."/>
            <person name="Medema M.H."/>
            <person name="Devos D.P."/>
            <person name="Kaster A.-K."/>
            <person name="Ovreas L."/>
            <person name="Rohde M."/>
            <person name="Galperin M.Y."/>
            <person name="Jogler C."/>
        </authorList>
    </citation>
    <scope>NUCLEOTIDE SEQUENCE [LARGE SCALE GENOMIC DNA]</scope>
    <source>
        <strain evidence="6 7">Enr8</strain>
    </source>
</reference>
<dbReference type="AlphaFoldDB" id="A0A5C5VP11"/>
<dbReference type="InterPro" id="IPR036890">
    <property type="entry name" value="HATPase_C_sf"/>
</dbReference>
<dbReference type="RefSeq" id="WP_146429556.1">
    <property type="nucleotide sequence ID" value="NZ_SJPF01000001.1"/>
</dbReference>
<evidence type="ECO:0000259" key="5">
    <source>
        <dbReference type="PROSITE" id="PS50109"/>
    </source>
</evidence>
<keyword evidence="3 6" id="KW-0808">Transferase</keyword>
<evidence type="ECO:0000256" key="2">
    <source>
        <dbReference type="ARBA" id="ARBA00012438"/>
    </source>
</evidence>